<protein>
    <recommendedName>
        <fullName evidence="3">Apple domain-containing protein</fullName>
    </recommendedName>
</protein>
<gene>
    <name evidence="1" type="ORF">K461DRAFT_201709</name>
</gene>
<dbReference type="Proteomes" id="UP000799439">
    <property type="component" value="Unassembled WGS sequence"/>
</dbReference>
<name>A0A9P4MJW6_9PEZI</name>
<reference evidence="1" key="1">
    <citation type="journal article" date="2020" name="Stud. Mycol.">
        <title>101 Dothideomycetes genomes: a test case for predicting lifestyles and emergence of pathogens.</title>
        <authorList>
            <person name="Haridas S."/>
            <person name="Albert R."/>
            <person name="Binder M."/>
            <person name="Bloem J."/>
            <person name="Labutti K."/>
            <person name="Salamov A."/>
            <person name="Andreopoulos B."/>
            <person name="Baker S."/>
            <person name="Barry K."/>
            <person name="Bills G."/>
            <person name="Bluhm B."/>
            <person name="Cannon C."/>
            <person name="Castanera R."/>
            <person name="Culley D."/>
            <person name="Daum C."/>
            <person name="Ezra D."/>
            <person name="Gonzalez J."/>
            <person name="Henrissat B."/>
            <person name="Kuo A."/>
            <person name="Liang C."/>
            <person name="Lipzen A."/>
            <person name="Lutzoni F."/>
            <person name="Magnuson J."/>
            <person name="Mondo S."/>
            <person name="Nolan M."/>
            <person name="Ohm R."/>
            <person name="Pangilinan J."/>
            <person name="Park H.-J."/>
            <person name="Ramirez L."/>
            <person name="Alfaro M."/>
            <person name="Sun H."/>
            <person name="Tritt A."/>
            <person name="Yoshinaga Y."/>
            <person name="Zwiers L.-H."/>
            <person name="Turgeon B."/>
            <person name="Goodwin S."/>
            <person name="Spatafora J."/>
            <person name="Crous P."/>
            <person name="Grigoriev I."/>
        </authorList>
    </citation>
    <scope>NUCLEOTIDE SEQUENCE</scope>
    <source>
        <strain evidence="1">CBS 260.36</strain>
    </source>
</reference>
<proteinExistence type="predicted"/>
<accession>A0A9P4MJW6</accession>
<dbReference type="AlphaFoldDB" id="A0A9P4MJW6"/>
<dbReference type="PANTHER" id="PTHR36578">
    <property type="entry name" value="CHROMOSOME 15, WHOLE GENOME SHOTGUN SEQUENCE"/>
    <property type="match status" value="1"/>
</dbReference>
<dbReference type="EMBL" id="ML996090">
    <property type="protein sequence ID" value="KAF2150206.1"/>
    <property type="molecule type" value="Genomic_DNA"/>
</dbReference>
<dbReference type="PANTHER" id="PTHR36578:SF2">
    <property type="entry name" value="PA14 DOMAIN-CONTAINING PROTEIN"/>
    <property type="match status" value="1"/>
</dbReference>
<evidence type="ECO:0000313" key="2">
    <source>
        <dbReference type="Proteomes" id="UP000799439"/>
    </source>
</evidence>
<organism evidence="1 2">
    <name type="scientific">Myriangium duriaei CBS 260.36</name>
    <dbReference type="NCBI Taxonomy" id="1168546"/>
    <lineage>
        <taxon>Eukaryota</taxon>
        <taxon>Fungi</taxon>
        <taxon>Dikarya</taxon>
        <taxon>Ascomycota</taxon>
        <taxon>Pezizomycotina</taxon>
        <taxon>Dothideomycetes</taxon>
        <taxon>Dothideomycetidae</taxon>
        <taxon>Myriangiales</taxon>
        <taxon>Myriangiaceae</taxon>
        <taxon>Myriangium</taxon>
    </lineage>
</organism>
<dbReference type="OrthoDB" id="271448at2759"/>
<sequence length="340" mass="35955">AAPAPAPQNIDFDLVDALPAPTYTISVGVSAQTVTYDASAIISAAASQITSDVTTATLASALAKRTACAPQPTGAKNAPNVTVDTPAAFLNNAAFASIANNAPLPSGYVQRFQNLNASNNAYGYMGYTTLDTYDTNLCASKCTAMKGCSSINIYFERDPSVEPAAACPNPPSYTMIKCVFWGGPVTTANAVNNGQWRQNFQVVIAGSNGYESSYATPPGYSTPVALNAAINAPYDVYGYDSYMGVALFNSGPFDLQLCADACSLKSQYALAHPSADGSPVQTCQFFNTYILYINNVTNPQGQYCAMYSESWNSTYATNPGQWRGSDYYMVGNSYAVSNST</sequence>
<evidence type="ECO:0000313" key="1">
    <source>
        <dbReference type="EMBL" id="KAF2150206.1"/>
    </source>
</evidence>
<feature type="non-terminal residue" evidence="1">
    <location>
        <position position="340"/>
    </location>
</feature>
<evidence type="ECO:0008006" key="3">
    <source>
        <dbReference type="Google" id="ProtNLM"/>
    </source>
</evidence>
<comment type="caution">
    <text evidence="1">The sequence shown here is derived from an EMBL/GenBank/DDBJ whole genome shotgun (WGS) entry which is preliminary data.</text>
</comment>
<feature type="non-terminal residue" evidence="1">
    <location>
        <position position="1"/>
    </location>
</feature>
<keyword evidence="2" id="KW-1185">Reference proteome</keyword>